<protein>
    <submittedName>
        <fullName evidence="2">Uncharacterized protein</fullName>
    </submittedName>
</protein>
<name>A0ABW3H5L7_9SPHN</name>
<evidence type="ECO:0000256" key="1">
    <source>
        <dbReference type="SAM" id="SignalP"/>
    </source>
</evidence>
<keyword evidence="1" id="KW-0732">Signal</keyword>
<feature type="signal peptide" evidence="1">
    <location>
        <begin position="1"/>
        <end position="15"/>
    </location>
</feature>
<dbReference type="RefSeq" id="WP_264944172.1">
    <property type="nucleotide sequence ID" value="NZ_JAPDRA010000004.1"/>
</dbReference>
<feature type="chain" id="PRO_5046361247" evidence="1">
    <location>
        <begin position="16"/>
        <end position="64"/>
    </location>
</feature>
<evidence type="ECO:0000313" key="2">
    <source>
        <dbReference type="EMBL" id="MFD0946738.1"/>
    </source>
</evidence>
<sequence length="64" mass="6389">MIRILLVALAFAAVAGQLGGVTGGGTTVRIDAAAAQALARGAPVVLVPVPVPVRSQPAARLFDR</sequence>
<accession>A0ABW3H5L7</accession>
<dbReference type="SUPFAM" id="SSF102645">
    <property type="entry name" value="CoaB-like"/>
    <property type="match status" value="1"/>
</dbReference>
<organism evidence="2 3">
    <name type="scientific">Sphingomonas canadensis</name>
    <dbReference type="NCBI Taxonomy" id="1219257"/>
    <lineage>
        <taxon>Bacteria</taxon>
        <taxon>Pseudomonadati</taxon>
        <taxon>Pseudomonadota</taxon>
        <taxon>Alphaproteobacteria</taxon>
        <taxon>Sphingomonadales</taxon>
        <taxon>Sphingomonadaceae</taxon>
        <taxon>Sphingomonas</taxon>
    </lineage>
</organism>
<dbReference type="EMBL" id="JBHTJG010000004">
    <property type="protein sequence ID" value="MFD0946738.1"/>
    <property type="molecule type" value="Genomic_DNA"/>
</dbReference>
<keyword evidence="3" id="KW-1185">Reference proteome</keyword>
<dbReference type="Proteomes" id="UP001596977">
    <property type="component" value="Unassembled WGS sequence"/>
</dbReference>
<reference evidence="3" key="1">
    <citation type="journal article" date="2019" name="Int. J. Syst. Evol. Microbiol.">
        <title>The Global Catalogue of Microorganisms (GCM) 10K type strain sequencing project: providing services to taxonomists for standard genome sequencing and annotation.</title>
        <authorList>
            <consortium name="The Broad Institute Genomics Platform"/>
            <consortium name="The Broad Institute Genome Sequencing Center for Infectious Disease"/>
            <person name="Wu L."/>
            <person name="Ma J."/>
        </authorList>
    </citation>
    <scope>NUCLEOTIDE SEQUENCE [LARGE SCALE GENOMIC DNA]</scope>
    <source>
        <strain evidence="3">CCUG 62982</strain>
    </source>
</reference>
<proteinExistence type="predicted"/>
<comment type="caution">
    <text evidence="2">The sequence shown here is derived from an EMBL/GenBank/DDBJ whole genome shotgun (WGS) entry which is preliminary data.</text>
</comment>
<dbReference type="InterPro" id="IPR035929">
    <property type="entry name" value="CoaB-like_sf"/>
</dbReference>
<gene>
    <name evidence="2" type="ORF">ACFQ1E_10350</name>
</gene>
<evidence type="ECO:0000313" key="3">
    <source>
        <dbReference type="Proteomes" id="UP001596977"/>
    </source>
</evidence>